<reference evidence="4 5" key="2">
    <citation type="submission" date="2019-09" db="EMBL/GenBank/DDBJ databases">
        <authorList>
            <person name="Jin C."/>
        </authorList>
    </citation>
    <scope>NUCLEOTIDE SEQUENCE [LARGE SCALE GENOMIC DNA]</scope>
    <source>
        <strain evidence="4 5">BN140078</strain>
    </source>
</reference>
<reference evidence="4 5" key="1">
    <citation type="submission" date="2019-09" db="EMBL/GenBank/DDBJ databases">
        <title>Chitinophaga ginsengihumi sp. nov., isolated from soil of ginseng rhizosphere.</title>
        <authorList>
            <person name="Lee J."/>
        </authorList>
    </citation>
    <scope>NUCLEOTIDE SEQUENCE [LARGE SCALE GENOMIC DNA]</scope>
    <source>
        <strain evidence="4 5">BN140078</strain>
    </source>
</reference>
<proteinExistence type="predicted"/>
<dbReference type="InterPro" id="IPR050445">
    <property type="entry name" value="Bact_polysacc_biosynth/exp"/>
</dbReference>
<keyword evidence="5" id="KW-1185">Reference proteome</keyword>
<name>A0A5B2VUT6_9BACT</name>
<evidence type="ECO:0000313" key="5">
    <source>
        <dbReference type="Proteomes" id="UP000324611"/>
    </source>
</evidence>
<feature type="transmembrane region" description="Helical" evidence="2">
    <location>
        <begin position="458"/>
        <end position="480"/>
    </location>
</feature>
<evidence type="ECO:0000256" key="1">
    <source>
        <dbReference type="SAM" id="Coils"/>
    </source>
</evidence>
<dbReference type="EMBL" id="VUOC01000002">
    <property type="protein sequence ID" value="KAA2242450.1"/>
    <property type="molecule type" value="Genomic_DNA"/>
</dbReference>
<sequence>MDVIYFVKALLKKKWWIIISTVVALALSFVFTMDRAKLYRSSAQMSTGFTTNDAVKLRDENVDLYAADVKFNNVVEAFYSPAVIGLLCYDLMLHDLTSPKPFTVLTEKQRHTPIYATFNRPQAVTILQHKLDSLQTLTSYQPEERKLLEYMALYKYDYESITKQLNVGRKQRTDYIDISFGSENPELSAYVVNTVYRQFLRYYRSLRSERSVENIGTFEELVNQKKTELDQKIDALRNYKSSEGLLNVEAASGGELGLINQLEKAVLDERGNNNILASSLQSVNSQLALASQGQTVYDNNNNEIVALRKSINQTNDEYVRGGSADPVLADRIKAQRQQLQKLMSSAPTAATSGKTVTREELLQKKAGLEADWKASQLNIANLEAKIRSLRGSVGSYANKEATVSTLQKEVDLAQEEYDRLKEKLNTALDTRTAPPDDFRQTLKGQPAFKPESTKRLKIMGLAGMSVFLLSTLGVLFMEFFDKSIKSPSLFEKNVDLKLISTINHADLHRYSIPQVLQQKVDDDDATRRRQNIFRELLRKLRYEVEASNKSIFLFTSTESQQGKTTLVQALAYSLSLSNKRVLIIDTNFCNNDLTVQLEAKPTLETFSMEPHEVSIDKIREIVTTYSVEGIEVIGCKGGDYTPSEILPRNHLLNYLPQLKSYYDFVLLEGAPLNDYTDSKELVNYVEGVIAIFSSKLAVKTNDKDSIQFLESMNGKLLGAVLNNVNDDYLEL</sequence>
<evidence type="ECO:0000256" key="2">
    <source>
        <dbReference type="SAM" id="Phobius"/>
    </source>
</evidence>
<gene>
    <name evidence="4" type="ORF">F0L74_07860</name>
</gene>
<organism evidence="4 5">
    <name type="scientific">Chitinophaga agrisoli</name>
    <dbReference type="NCBI Taxonomy" id="2607653"/>
    <lineage>
        <taxon>Bacteria</taxon>
        <taxon>Pseudomonadati</taxon>
        <taxon>Bacteroidota</taxon>
        <taxon>Chitinophagia</taxon>
        <taxon>Chitinophagales</taxon>
        <taxon>Chitinophagaceae</taxon>
        <taxon>Chitinophaga</taxon>
    </lineage>
</organism>
<keyword evidence="1" id="KW-0175">Coiled coil</keyword>
<dbReference type="AlphaFoldDB" id="A0A5B2VUT6"/>
<dbReference type="Proteomes" id="UP000324611">
    <property type="component" value="Unassembled WGS sequence"/>
</dbReference>
<dbReference type="Gene3D" id="3.40.50.300">
    <property type="entry name" value="P-loop containing nucleotide triphosphate hydrolases"/>
    <property type="match status" value="1"/>
</dbReference>
<keyword evidence="2" id="KW-0472">Membrane</keyword>
<dbReference type="PANTHER" id="PTHR32309:SF31">
    <property type="entry name" value="CAPSULAR EXOPOLYSACCHARIDE FAMILY"/>
    <property type="match status" value="1"/>
</dbReference>
<feature type="domain" description="AAA" evidence="3">
    <location>
        <begin position="562"/>
        <end position="683"/>
    </location>
</feature>
<protein>
    <recommendedName>
        <fullName evidence="3">AAA domain-containing protein</fullName>
    </recommendedName>
</protein>
<dbReference type="SUPFAM" id="SSF52540">
    <property type="entry name" value="P-loop containing nucleoside triphosphate hydrolases"/>
    <property type="match status" value="1"/>
</dbReference>
<accession>A0A5B2VUT6</accession>
<keyword evidence="2" id="KW-0812">Transmembrane</keyword>
<feature type="transmembrane region" description="Helical" evidence="2">
    <location>
        <begin position="15"/>
        <end position="33"/>
    </location>
</feature>
<evidence type="ECO:0000313" key="4">
    <source>
        <dbReference type="EMBL" id="KAA2242450.1"/>
    </source>
</evidence>
<dbReference type="RefSeq" id="WP_149837322.1">
    <property type="nucleotide sequence ID" value="NZ_VUOC01000002.1"/>
</dbReference>
<keyword evidence="2" id="KW-1133">Transmembrane helix</keyword>
<dbReference type="Pfam" id="PF13614">
    <property type="entry name" value="AAA_31"/>
    <property type="match status" value="1"/>
</dbReference>
<dbReference type="InterPro" id="IPR025669">
    <property type="entry name" value="AAA_dom"/>
</dbReference>
<dbReference type="PANTHER" id="PTHR32309">
    <property type="entry name" value="TYROSINE-PROTEIN KINASE"/>
    <property type="match status" value="1"/>
</dbReference>
<comment type="caution">
    <text evidence="4">The sequence shown here is derived from an EMBL/GenBank/DDBJ whole genome shotgun (WGS) entry which is preliminary data.</text>
</comment>
<evidence type="ECO:0000259" key="3">
    <source>
        <dbReference type="Pfam" id="PF13614"/>
    </source>
</evidence>
<dbReference type="InterPro" id="IPR027417">
    <property type="entry name" value="P-loop_NTPase"/>
</dbReference>
<feature type="coiled-coil region" evidence="1">
    <location>
        <begin position="396"/>
        <end position="430"/>
    </location>
</feature>